<organism evidence="2 3">
    <name type="scientific">Heterorhabditis bacteriophora</name>
    <name type="common">Entomopathogenic nematode worm</name>
    <dbReference type="NCBI Taxonomy" id="37862"/>
    <lineage>
        <taxon>Eukaryota</taxon>
        <taxon>Metazoa</taxon>
        <taxon>Ecdysozoa</taxon>
        <taxon>Nematoda</taxon>
        <taxon>Chromadorea</taxon>
        <taxon>Rhabditida</taxon>
        <taxon>Rhabditina</taxon>
        <taxon>Rhabditomorpha</taxon>
        <taxon>Strongyloidea</taxon>
        <taxon>Heterorhabditidae</taxon>
        <taxon>Heterorhabditis</taxon>
    </lineage>
</organism>
<keyword evidence="2" id="KW-1185">Reference proteome</keyword>
<name>A0A1I7X9K0_HETBA</name>
<feature type="coiled-coil region" evidence="1">
    <location>
        <begin position="128"/>
        <end position="155"/>
    </location>
</feature>
<dbReference type="AlphaFoldDB" id="A0A1I7X9K0"/>
<proteinExistence type="predicted"/>
<dbReference type="WBParaSite" id="Hba_14060">
    <property type="protein sequence ID" value="Hba_14060"/>
    <property type="gene ID" value="Hba_14060"/>
</dbReference>
<accession>A0A1I7X9K0</accession>
<keyword evidence="1" id="KW-0175">Coiled coil</keyword>
<feature type="coiled-coil region" evidence="1">
    <location>
        <begin position="296"/>
        <end position="332"/>
    </location>
</feature>
<reference evidence="3" key="1">
    <citation type="submission" date="2016-11" db="UniProtKB">
        <authorList>
            <consortium name="WormBaseParasite"/>
        </authorList>
    </citation>
    <scope>IDENTIFICATION</scope>
</reference>
<evidence type="ECO:0000313" key="2">
    <source>
        <dbReference type="Proteomes" id="UP000095283"/>
    </source>
</evidence>
<evidence type="ECO:0000256" key="1">
    <source>
        <dbReference type="SAM" id="Coils"/>
    </source>
</evidence>
<dbReference type="Proteomes" id="UP000095283">
    <property type="component" value="Unplaced"/>
</dbReference>
<feature type="coiled-coil region" evidence="1">
    <location>
        <begin position="208"/>
        <end position="260"/>
    </location>
</feature>
<protein>
    <submittedName>
        <fullName evidence="3">Coiled-coil domain-containing protein 39</fullName>
    </submittedName>
</protein>
<sequence length="373" mass="43568">MDAVFGRVRDAVNHLGHVHDAYVQQNRVLQNMPNEKQLIEIRSMSEQKIRELLEAQLIKIHQNEREIEGLWKENHDLKKQLSYAESHVVRLQIEAVDKAATAINEMLSTFDKREVSLTTGLCDLKQKYALLSAQNDSLQLQLTEANEKLEKMTVVTFIKSLSIPIYLSSVEEIRELNKARDLLRFECDSLQNCKQHMEKNLCDTKNYVIDLESELKLVKEQLRIARQECSTRENDISKLRDDLEREKEDSRQRMVQFEKKVTKESDDYRAKTEGKFIAFKEEEDRKYACALRDIKMKLQTSDRQRIEAELKLAEVEKQRRDAEAKVIHYENNFDHIRGQVEGQAIRHMVGGCMNALASFPSARKIEIGTRYIL</sequence>
<evidence type="ECO:0000313" key="3">
    <source>
        <dbReference type="WBParaSite" id="Hba_14060"/>
    </source>
</evidence>